<sequence length="208" mass="23133">MNINKLIGLILLLPAPLLASDSELCNTHYKNAEWQLAAAPCQKASESGDHVAQTILGELYDSGDGVTQDSSKAAHWWGLASNAGHQPARNLLAMKHYYGGTVFGPEPGWKKDYAKAYKIWHEDAVRGVATSQFMLGVMYKNGEGVKQDYAEAWAWFKISLQGGYKLSTDLLIELSRAMSPADKQRGKARLQELQQRHSIKQRMTALER</sequence>
<feature type="chain" id="PRO_5012820522" description="Sel1 repeat family protein" evidence="2">
    <location>
        <begin position="20"/>
        <end position="208"/>
    </location>
</feature>
<dbReference type="Gene3D" id="1.25.40.10">
    <property type="entry name" value="Tetratricopeptide repeat domain"/>
    <property type="match status" value="1"/>
</dbReference>
<dbReference type="AlphaFoldDB" id="A0A1T2L7D1"/>
<name>A0A1T2L7D1_9GAMM</name>
<dbReference type="SUPFAM" id="SSF81901">
    <property type="entry name" value="HCP-like"/>
    <property type="match status" value="1"/>
</dbReference>
<evidence type="ECO:0000313" key="4">
    <source>
        <dbReference type="Proteomes" id="UP000191110"/>
    </source>
</evidence>
<dbReference type="InterPro" id="IPR050767">
    <property type="entry name" value="Sel1_AlgK"/>
</dbReference>
<protein>
    <recommendedName>
        <fullName evidence="5">Sel1 repeat family protein</fullName>
    </recommendedName>
</protein>
<dbReference type="RefSeq" id="WP_078483123.1">
    <property type="nucleotide sequence ID" value="NZ_MPRL01000015.1"/>
</dbReference>
<evidence type="ECO:0000256" key="2">
    <source>
        <dbReference type="SAM" id="SignalP"/>
    </source>
</evidence>
<keyword evidence="2" id="KW-0732">Signal</keyword>
<dbReference type="EMBL" id="MPRL01000015">
    <property type="protein sequence ID" value="OOZ41018.1"/>
    <property type="molecule type" value="Genomic_DNA"/>
</dbReference>
<keyword evidence="4" id="KW-1185">Reference proteome</keyword>
<evidence type="ECO:0008006" key="5">
    <source>
        <dbReference type="Google" id="ProtNLM"/>
    </source>
</evidence>
<evidence type="ECO:0000313" key="3">
    <source>
        <dbReference type="EMBL" id="OOZ41018.1"/>
    </source>
</evidence>
<proteinExistence type="predicted"/>
<dbReference type="InterPro" id="IPR011990">
    <property type="entry name" value="TPR-like_helical_dom_sf"/>
</dbReference>
<dbReference type="PANTHER" id="PTHR11102">
    <property type="entry name" value="SEL-1-LIKE PROTEIN"/>
    <property type="match status" value="1"/>
</dbReference>
<dbReference type="PANTHER" id="PTHR11102:SF160">
    <property type="entry name" value="ERAD-ASSOCIATED E3 UBIQUITIN-PROTEIN LIGASE COMPONENT HRD3"/>
    <property type="match status" value="1"/>
</dbReference>
<feature type="region of interest" description="Disordered" evidence="1">
    <location>
        <begin position="183"/>
        <end position="208"/>
    </location>
</feature>
<reference evidence="3 4" key="1">
    <citation type="submission" date="2016-11" db="EMBL/GenBank/DDBJ databases">
        <title>Mixed transmission modes and dynamic genome evolution in an obligate animal-bacterial symbiosis.</title>
        <authorList>
            <person name="Russell S.L."/>
            <person name="Corbett-Detig R.B."/>
            <person name="Cavanaugh C.M."/>
        </authorList>
    </citation>
    <scope>NUCLEOTIDE SEQUENCE [LARGE SCALE GENOMIC DNA]</scope>
    <source>
        <strain evidence="3">Sveles-Q1</strain>
    </source>
</reference>
<feature type="signal peptide" evidence="2">
    <location>
        <begin position="1"/>
        <end position="19"/>
    </location>
</feature>
<dbReference type="Pfam" id="PF08238">
    <property type="entry name" value="Sel1"/>
    <property type="match status" value="2"/>
</dbReference>
<dbReference type="SMART" id="SM00671">
    <property type="entry name" value="SEL1"/>
    <property type="match status" value="2"/>
</dbReference>
<comment type="caution">
    <text evidence="3">The sequence shown here is derived from an EMBL/GenBank/DDBJ whole genome shotgun (WGS) entry which is preliminary data.</text>
</comment>
<gene>
    <name evidence="3" type="ORF">BOW53_05710</name>
</gene>
<dbReference type="InterPro" id="IPR006597">
    <property type="entry name" value="Sel1-like"/>
</dbReference>
<dbReference type="Proteomes" id="UP000191110">
    <property type="component" value="Unassembled WGS sequence"/>
</dbReference>
<accession>A0A1T2L7D1</accession>
<organism evidence="3 4">
    <name type="scientific">Solemya pervernicosa gill symbiont</name>
    <dbReference type="NCBI Taxonomy" id="642797"/>
    <lineage>
        <taxon>Bacteria</taxon>
        <taxon>Pseudomonadati</taxon>
        <taxon>Pseudomonadota</taxon>
        <taxon>Gammaproteobacteria</taxon>
        <taxon>sulfur-oxidizing symbionts</taxon>
    </lineage>
</organism>
<evidence type="ECO:0000256" key="1">
    <source>
        <dbReference type="SAM" id="MobiDB-lite"/>
    </source>
</evidence>
<dbReference type="OrthoDB" id="8561742at2"/>